<keyword evidence="1 4" id="KW-0349">Heme</keyword>
<accession>A0A5R8KA22</accession>
<gene>
    <name evidence="6" type="ORF">FEM03_18965</name>
</gene>
<dbReference type="AlphaFoldDB" id="A0A5R8KA22"/>
<dbReference type="Pfam" id="PF13442">
    <property type="entry name" value="Cytochrome_CBB3"/>
    <property type="match status" value="1"/>
</dbReference>
<dbReference type="EMBL" id="VAUV01000015">
    <property type="protein sequence ID" value="TLD69182.1"/>
    <property type="molecule type" value="Genomic_DNA"/>
</dbReference>
<proteinExistence type="predicted"/>
<organism evidence="6 7">
    <name type="scientific">Phragmitibacter flavus</name>
    <dbReference type="NCBI Taxonomy" id="2576071"/>
    <lineage>
        <taxon>Bacteria</taxon>
        <taxon>Pseudomonadati</taxon>
        <taxon>Verrucomicrobiota</taxon>
        <taxon>Verrucomicrobiia</taxon>
        <taxon>Verrucomicrobiales</taxon>
        <taxon>Verrucomicrobiaceae</taxon>
        <taxon>Phragmitibacter</taxon>
    </lineage>
</organism>
<evidence type="ECO:0000256" key="4">
    <source>
        <dbReference type="PROSITE-ProRule" id="PRU00433"/>
    </source>
</evidence>
<feature type="domain" description="Cytochrome c" evidence="5">
    <location>
        <begin position="48"/>
        <end position="141"/>
    </location>
</feature>
<dbReference type="Proteomes" id="UP000306196">
    <property type="component" value="Unassembled WGS sequence"/>
</dbReference>
<dbReference type="GO" id="GO:0046872">
    <property type="term" value="F:metal ion binding"/>
    <property type="evidence" value="ECO:0007669"/>
    <property type="project" value="UniProtKB-KW"/>
</dbReference>
<dbReference type="Gene3D" id="1.10.760.10">
    <property type="entry name" value="Cytochrome c-like domain"/>
    <property type="match status" value="1"/>
</dbReference>
<dbReference type="GO" id="GO:0009055">
    <property type="term" value="F:electron transfer activity"/>
    <property type="evidence" value="ECO:0007669"/>
    <property type="project" value="InterPro"/>
</dbReference>
<keyword evidence="3 4" id="KW-0408">Iron</keyword>
<evidence type="ECO:0000256" key="1">
    <source>
        <dbReference type="ARBA" id="ARBA00022617"/>
    </source>
</evidence>
<dbReference type="InterPro" id="IPR009056">
    <property type="entry name" value="Cyt_c-like_dom"/>
</dbReference>
<dbReference type="OrthoDB" id="9809720at2"/>
<evidence type="ECO:0000259" key="5">
    <source>
        <dbReference type="PROSITE" id="PS51007"/>
    </source>
</evidence>
<dbReference type="PANTHER" id="PTHR35008:SF8">
    <property type="entry name" value="ALCOHOL DEHYDROGENASE CYTOCHROME C SUBUNIT"/>
    <property type="match status" value="1"/>
</dbReference>
<dbReference type="InterPro" id="IPR051459">
    <property type="entry name" value="Cytochrome_c-type_DH"/>
</dbReference>
<dbReference type="PANTHER" id="PTHR35008">
    <property type="entry name" value="BLL4482 PROTEIN-RELATED"/>
    <property type="match status" value="1"/>
</dbReference>
<dbReference type="InterPro" id="IPR036909">
    <property type="entry name" value="Cyt_c-like_dom_sf"/>
</dbReference>
<dbReference type="PROSITE" id="PS51007">
    <property type="entry name" value="CYTC"/>
    <property type="match status" value="1"/>
</dbReference>
<evidence type="ECO:0000313" key="7">
    <source>
        <dbReference type="Proteomes" id="UP000306196"/>
    </source>
</evidence>
<evidence type="ECO:0000256" key="3">
    <source>
        <dbReference type="ARBA" id="ARBA00023004"/>
    </source>
</evidence>
<evidence type="ECO:0000313" key="6">
    <source>
        <dbReference type="EMBL" id="TLD69182.1"/>
    </source>
</evidence>
<reference evidence="6 7" key="1">
    <citation type="submission" date="2019-05" db="EMBL/GenBank/DDBJ databases">
        <title>Verrucobacter flavum gen. nov., sp. nov. a new member of the family Verrucomicrobiaceae.</title>
        <authorList>
            <person name="Szuroczki S."/>
            <person name="Abbaszade G."/>
            <person name="Szabo A."/>
            <person name="Felfoldi T."/>
            <person name="Schumann P."/>
            <person name="Boka K."/>
            <person name="Keki Z."/>
            <person name="Toumi M."/>
            <person name="Toth E."/>
        </authorList>
    </citation>
    <scope>NUCLEOTIDE SEQUENCE [LARGE SCALE GENOMIC DNA]</scope>
    <source>
        <strain evidence="6 7">MG-N-17</strain>
    </source>
</reference>
<keyword evidence="7" id="KW-1185">Reference proteome</keyword>
<dbReference type="GO" id="GO:0020037">
    <property type="term" value="F:heme binding"/>
    <property type="evidence" value="ECO:0007669"/>
    <property type="project" value="InterPro"/>
</dbReference>
<dbReference type="SUPFAM" id="SSF46626">
    <property type="entry name" value="Cytochrome c"/>
    <property type="match status" value="1"/>
</dbReference>
<keyword evidence="2 4" id="KW-0479">Metal-binding</keyword>
<protein>
    <submittedName>
        <fullName evidence="6">Cytochrome c</fullName>
    </submittedName>
</protein>
<evidence type="ECO:0000256" key="2">
    <source>
        <dbReference type="ARBA" id="ARBA00022723"/>
    </source>
</evidence>
<comment type="caution">
    <text evidence="6">The sequence shown here is derived from an EMBL/GenBank/DDBJ whole genome shotgun (WGS) entry which is preliminary data.</text>
</comment>
<name>A0A5R8KA22_9BACT</name>
<sequence length="178" mass="18787">MRATLRVIPSKLSSTQSPIMTISKSILPLIAVLAFTTTTPAQDTALEAQKQAGQQPYMPVCSACHHPPGMALPGMSPPLANSDWVTAAKPDRLIRIVLHGMTGLININGNPFPPPPPVMPGQGTLSDEQIANIPPYTRTASGNTAPAVTPAEVAAIRAAEKARTGMWLEAELLKIPVE</sequence>